<dbReference type="PANTHER" id="PTHR45753:SF3">
    <property type="entry name" value="ORNITHINE TRANSCARBAMYLASE, MITOCHONDRIAL"/>
    <property type="match status" value="1"/>
</dbReference>
<dbReference type="Gene3D" id="3.40.50.1370">
    <property type="entry name" value="Aspartate/ornithine carbamoyltransferase"/>
    <property type="match status" value="2"/>
</dbReference>
<protein>
    <submittedName>
        <fullName evidence="2">Ornithine carbamoyltransferase</fullName>
    </submittedName>
</protein>
<dbReference type="SUPFAM" id="SSF53671">
    <property type="entry name" value="Aspartate/ornithine carbamoyltransferase"/>
    <property type="match status" value="1"/>
</dbReference>
<dbReference type="GO" id="GO:0004585">
    <property type="term" value="F:ornithine carbamoyltransferase activity"/>
    <property type="evidence" value="ECO:0007669"/>
    <property type="project" value="TreeGrafter"/>
</dbReference>
<dbReference type="GO" id="GO:0042450">
    <property type="term" value="P:L-arginine biosynthetic process via ornithine"/>
    <property type="evidence" value="ECO:0007669"/>
    <property type="project" value="TreeGrafter"/>
</dbReference>
<proteinExistence type="predicted"/>
<reference evidence="3" key="1">
    <citation type="submission" date="2016-10" db="EMBL/GenBank/DDBJ databases">
        <authorList>
            <person name="Varghese N."/>
            <person name="Submissions S."/>
        </authorList>
    </citation>
    <scope>NUCLEOTIDE SEQUENCE [LARGE SCALE GENOMIC DNA]</scope>
    <source>
        <strain evidence="3">DSM 16859</strain>
    </source>
</reference>
<sequence>MGDLIDLSDWTREDLTALFASADGYAQGRAARHEGAVGFVGLGGVEAVAFERAAVLLGLQPIHCGPAMVHSTPLGLVDFATQIADWLDVLVVCEPEQGDIEQAAAAVAVPVVNAGCAQARPCELLGELHALHRMGRDPFTQRIVLVGPNGPAVRSWAQAARAFGLDLVQSCPDELADPGLVHDPNLFAALRGADLVITVEPGEYAEQMAPYRVEPEYLVVGAPDCRVSPQVPFEWGRELATQLREDPHSWVGPHFRAQLVALDQAILARSLATS</sequence>
<evidence type="ECO:0000313" key="3">
    <source>
        <dbReference type="Proteomes" id="UP000198815"/>
    </source>
</evidence>
<dbReference type="OrthoDB" id="9802587at2"/>
<accession>A0A1H9SVH4</accession>
<dbReference type="AlphaFoldDB" id="A0A1H9SVH4"/>
<dbReference type="PANTHER" id="PTHR45753">
    <property type="entry name" value="ORNITHINE CARBAMOYLTRANSFERASE, MITOCHONDRIAL"/>
    <property type="match status" value="1"/>
</dbReference>
<dbReference type="Proteomes" id="UP000198815">
    <property type="component" value="Unassembled WGS sequence"/>
</dbReference>
<keyword evidence="3" id="KW-1185">Reference proteome</keyword>
<dbReference type="EMBL" id="FOGZ01000016">
    <property type="protein sequence ID" value="SER89010.1"/>
    <property type="molecule type" value="Genomic_DNA"/>
</dbReference>
<name>A0A1H9SVH4_9ACTN</name>
<dbReference type="RefSeq" id="WP_091970052.1">
    <property type="nucleotide sequence ID" value="NZ_FOGZ01000016.1"/>
</dbReference>
<organism evidence="2 3">
    <name type="scientific">Propionibacterium cyclohexanicum</name>
    <dbReference type="NCBI Taxonomy" id="64702"/>
    <lineage>
        <taxon>Bacteria</taxon>
        <taxon>Bacillati</taxon>
        <taxon>Actinomycetota</taxon>
        <taxon>Actinomycetes</taxon>
        <taxon>Propionibacteriales</taxon>
        <taxon>Propionibacteriaceae</taxon>
        <taxon>Propionibacterium</taxon>
    </lineage>
</organism>
<dbReference type="GO" id="GO:0016597">
    <property type="term" value="F:amino acid binding"/>
    <property type="evidence" value="ECO:0007669"/>
    <property type="project" value="InterPro"/>
</dbReference>
<keyword evidence="1 2" id="KW-0808">Transferase</keyword>
<evidence type="ECO:0000313" key="2">
    <source>
        <dbReference type="EMBL" id="SER89010.1"/>
    </source>
</evidence>
<dbReference type="GO" id="GO:0019240">
    <property type="term" value="P:citrulline biosynthetic process"/>
    <property type="evidence" value="ECO:0007669"/>
    <property type="project" value="TreeGrafter"/>
</dbReference>
<dbReference type="InterPro" id="IPR036901">
    <property type="entry name" value="Asp/Orn_carbamoylTrfase_sf"/>
</dbReference>
<dbReference type="STRING" id="64702.SAMN05443377_11644"/>
<evidence type="ECO:0000256" key="1">
    <source>
        <dbReference type="ARBA" id="ARBA00022679"/>
    </source>
</evidence>
<gene>
    <name evidence="2" type="ORF">SAMN05443377_11644</name>
</gene>